<reference evidence="1 2" key="1">
    <citation type="submission" date="2019-05" db="EMBL/GenBank/DDBJ databases">
        <title>Another draft genome of Portunus trituberculatus and its Hox gene families provides insights of decapod evolution.</title>
        <authorList>
            <person name="Jeong J.-H."/>
            <person name="Song I."/>
            <person name="Kim S."/>
            <person name="Choi T."/>
            <person name="Kim D."/>
            <person name="Ryu S."/>
            <person name="Kim W."/>
        </authorList>
    </citation>
    <scope>NUCLEOTIDE SEQUENCE [LARGE SCALE GENOMIC DNA]</scope>
    <source>
        <tissue evidence="1">Muscle</tissue>
    </source>
</reference>
<dbReference type="Proteomes" id="UP000324222">
    <property type="component" value="Unassembled WGS sequence"/>
</dbReference>
<organism evidence="1 2">
    <name type="scientific">Portunus trituberculatus</name>
    <name type="common">Swimming crab</name>
    <name type="synonym">Neptunus trituberculatus</name>
    <dbReference type="NCBI Taxonomy" id="210409"/>
    <lineage>
        <taxon>Eukaryota</taxon>
        <taxon>Metazoa</taxon>
        <taxon>Ecdysozoa</taxon>
        <taxon>Arthropoda</taxon>
        <taxon>Crustacea</taxon>
        <taxon>Multicrustacea</taxon>
        <taxon>Malacostraca</taxon>
        <taxon>Eumalacostraca</taxon>
        <taxon>Eucarida</taxon>
        <taxon>Decapoda</taxon>
        <taxon>Pleocyemata</taxon>
        <taxon>Brachyura</taxon>
        <taxon>Eubrachyura</taxon>
        <taxon>Portunoidea</taxon>
        <taxon>Portunidae</taxon>
        <taxon>Portuninae</taxon>
        <taxon>Portunus</taxon>
    </lineage>
</organism>
<evidence type="ECO:0000313" key="2">
    <source>
        <dbReference type="Proteomes" id="UP000324222"/>
    </source>
</evidence>
<protein>
    <submittedName>
        <fullName evidence="1">Uncharacterized protein</fullName>
    </submittedName>
</protein>
<gene>
    <name evidence="1" type="ORF">E2C01_034891</name>
</gene>
<keyword evidence="2" id="KW-1185">Reference proteome</keyword>
<name>A0A5B7F886_PORTR</name>
<sequence length="60" mass="6488">MSLITFISLKVNKNRKKKDFEVSAYQVNGRFNSACGAPRGGLVSLLSSLAAALHPLTRLP</sequence>
<evidence type="ECO:0000313" key="1">
    <source>
        <dbReference type="EMBL" id="MPC41303.1"/>
    </source>
</evidence>
<proteinExistence type="predicted"/>
<dbReference type="EMBL" id="VSRR010005001">
    <property type="protein sequence ID" value="MPC41303.1"/>
    <property type="molecule type" value="Genomic_DNA"/>
</dbReference>
<comment type="caution">
    <text evidence="1">The sequence shown here is derived from an EMBL/GenBank/DDBJ whole genome shotgun (WGS) entry which is preliminary data.</text>
</comment>
<dbReference type="AlphaFoldDB" id="A0A5B7F886"/>
<accession>A0A5B7F886</accession>